<evidence type="ECO:0000256" key="8">
    <source>
        <dbReference type="SAM" id="Phobius"/>
    </source>
</evidence>
<dbReference type="FunFam" id="3.80.10.10:FF:000383">
    <property type="entry name" value="Leucine-rich repeat receptor protein kinase EMS1"/>
    <property type="match status" value="1"/>
</dbReference>
<evidence type="ECO:0000313" key="9">
    <source>
        <dbReference type="EMBL" id="JAT75112.1"/>
    </source>
</evidence>
<gene>
    <name evidence="9" type="ORF">g.61814</name>
</gene>
<feature type="compositionally biased region" description="Basic and acidic residues" evidence="7">
    <location>
        <begin position="468"/>
        <end position="477"/>
    </location>
</feature>
<feature type="region of interest" description="Disordered" evidence="7">
    <location>
        <begin position="452"/>
        <end position="652"/>
    </location>
</feature>
<dbReference type="GO" id="GO:0016020">
    <property type="term" value="C:membrane"/>
    <property type="evidence" value="ECO:0007669"/>
    <property type="project" value="UniProtKB-SubCell"/>
</dbReference>
<protein>
    <recommendedName>
        <fullName evidence="10">Leucine-rich repeat-containing N-terminal plant-type domain-containing protein</fullName>
    </recommendedName>
</protein>
<evidence type="ECO:0000256" key="3">
    <source>
        <dbReference type="ARBA" id="ARBA00022729"/>
    </source>
</evidence>
<accession>A0A1D2A7B6</accession>
<keyword evidence="8" id="KW-0812">Transmembrane</keyword>
<dbReference type="PANTHER" id="PTHR45974">
    <property type="entry name" value="RECEPTOR-LIKE PROTEIN 55"/>
    <property type="match status" value="1"/>
</dbReference>
<reference evidence="9" key="1">
    <citation type="submission" date="2015-08" db="EMBL/GenBank/DDBJ databases">
        <authorList>
            <person name="Babu N.S."/>
            <person name="Beckwith C.J."/>
            <person name="Beseler K.G."/>
            <person name="Brison A."/>
            <person name="Carone J.V."/>
            <person name="Caskin T.P."/>
            <person name="Diamond M."/>
            <person name="Durham M.E."/>
            <person name="Foxe J.M."/>
            <person name="Go M."/>
            <person name="Henderson B.A."/>
            <person name="Jones I.B."/>
            <person name="McGettigan J.A."/>
            <person name="Micheletti S.J."/>
            <person name="Nasrallah M.E."/>
            <person name="Ortiz D."/>
            <person name="Piller C.R."/>
            <person name="Privatt S.R."/>
            <person name="Schneider S.L."/>
            <person name="Sharp S."/>
            <person name="Smith T.C."/>
            <person name="Stanton J.D."/>
            <person name="Ullery H.E."/>
            <person name="Wilson R.J."/>
            <person name="Serrano M.G."/>
            <person name="Buck G."/>
            <person name="Lee V."/>
            <person name="Wang Y."/>
            <person name="Carvalho R."/>
            <person name="Voegtly L."/>
            <person name="Shi R."/>
            <person name="Duckworth R."/>
            <person name="Johnson A."/>
            <person name="Loviza R."/>
            <person name="Walstead R."/>
            <person name="Shah Z."/>
            <person name="Kiflezghi M."/>
            <person name="Wade K."/>
            <person name="Ball S.L."/>
            <person name="Bradley K.W."/>
            <person name="Asai D.J."/>
            <person name="Bowman C.A."/>
            <person name="Russell D.A."/>
            <person name="Pope W.H."/>
            <person name="Jacobs-Sera D."/>
            <person name="Hendrix R.W."/>
            <person name="Hatfull G.F."/>
        </authorList>
    </citation>
    <scope>NUCLEOTIDE SEQUENCE</scope>
</reference>
<feature type="compositionally biased region" description="Low complexity" evidence="7">
    <location>
        <begin position="489"/>
        <end position="500"/>
    </location>
</feature>
<evidence type="ECO:0000256" key="4">
    <source>
        <dbReference type="ARBA" id="ARBA00022737"/>
    </source>
</evidence>
<feature type="compositionally biased region" description="Basic residues" evidence="7">
    <location>
        <begin position="543"/>
        <end position="557"/>
    </location>
</feature>
<comment type="subcellular location">
    <subcellularLocation>
        <location evidence="2">Cytoplasm</location>
        <location evidence="2">Cytoskeleton</location>
        <location evidence="2">Cilium axoneme</location>
    </subcellularLocation>
    <subcellularLocation>
        <location evidence="1">Membrane</location>
    </subcellularLocation>
</comment>
<dbReference type="AlphaFoldDB" id="A0A1D2A7B6"/>
<dbReference type="GO" id="GO:0005930">
    <property type="term" value="C:axoneme"/>
    <property type="evidence" value="ECO:0007669"/>
    <property type="project" value="UniProtKB-SubCell"/>
</dbReference>
<feature type="compositionally biased region" description="Pro residues" evidence="7">
    <location>
        <begin position="501"/>
        <end position="511"/>
    </location>
</feature>
<evidence type="ECO:0000256" key="7">
    <source>
        <dbReference type="SAM" id="MobiDB-lite"/>
    </source>
</evidence>
<feature type="non-terminal residue" evidence="9">
    <location>
        <position position="1"/>
    </location>
</feature>
<keyword evidence="8" id="KW-1133">Transmembrane helix</keyword>
<evidence type="ECO:0000256" key="1">
    <source>
        <dbReference type="ARBA" id="ARBA00004370"/>
    </source>
</evidence>
<dbReference type="SUPFAM" id="SSF52058">
    <property type="entry name" value="L domain-like"/>
    <property type="match status" value="1"/>
</dbReference>
<feature type="region of interest" description="Disordered" evidence="7">
    <location>
        <begin position="408"/>
        <end position="430"/>
    </location>
</feature>
<keyword evidence="5 8" id="KW-0472">Membrane</keyword>
<dbReference type="InterPro" id="IPR032675">
    <property type="entry name" value="LRR_dom_sf"/>
</dbReference>
<sequence>IHFSPRNASSCLSCREFHQATIVIRLSPGASLVAEATPSPSCMPGHRIPGTLLCLALLIAALPLPALAQQAGEDSDEAGMSALIAAWQGLPPSWLQGTPPCSSPNCSSGSGAPACTWQGVACLRGRVVGIALPNSSGEAAAGITGSIPSGITDLTKLQQLDMRGNRISGPLPGFIANLTDLSSLLLAGNQLGGQLPNGLGLMPRLSVLSLAANFFEGGLPASYGNLSTLTVADLSSSGFSGPLPPSWASMSSLQNLDLSSNALAGGLPYSWGSLRSLSQLLLGGNQLTGPLPNAWIMMSSLEVLDVRYNCGICGGVPPFQSSSGVDLMIYSRGSNLGWQCSSSNCRRGSFSLGLVGQVITAILVVLLIVIMCCWRRVILFRRAAATPRESRGWPLVRAVLSARWAPQAALPPSPRMSSVGEPGGAPRLGPVRAAPIKPPIVVVMPDGTTLCTASVVDGPSDAEEDEDGRSRQDKSEEGGALGGAGAGAGAVARAGSGAAPAPLPGADPAPLPGAALAGDAWHGSPGALAARQASSLEMAERGARHRHGRRSRRHGRRGVPAIPMFSMEVDDDDSGGEPAVPAPGDLPAVPAPGDLPAVPAPGNLPARPAPADSPAVPTSNALPAGHTGGSLPAADLGGPDRARAARPASPGP</sequence>
<dbReference type="InterPro" id="IPR001611">
    <property type="entry name" value="Leu-rich_rpt"/>
</dbReference>
<keyword evidence="6" id="KW-0325">Glycoprotein</keyword>
<name>A0A1D2A7B6_AUXPR</name>
<feature type="transmembrane region" description="Helical" evidence="8">
    <location>
        <begin position="350"/>
        <end position="374"/>
    </location>
</feature>
<dbReference type="Gene3D" id="3.80.10.10">
    <property type="entry name" value="Ribonuclease Inhibitor"/>
    <property type="match status" value="2"/>
</dbReference>
<feature type="compositionally biased region" description="Gly residues" evidence="7">
    <location>
        <begin position="479"/>
        <end position="488"/>
    </location>
</feature>
<organism evidence="9">
    <name type="scientific">Auxenochlorella protothecoides</name>
    <name type="common">Green microalga</name>
    <name type="synonym">Chlorella protothecoides</name>
    <dbReference type="NCBI Taxonomy" id="3075"/>
    <lineage>
        <taxon>Eukaryota</taxon>
        <taxon>Viridiplantae</taxon>
        <taxon>Chlorophyta</taxon>
        <taxon>core chlorophytes</taxon>
        <taxon>Trebouxiophyceae</taxon>
        <taxon>Chlorellales</taxon>
        <taxon>Chlorellaceae</taxon>
        <taxon>Auxenochlorella</taxon>
    </lineage>
</organism>
<evidence type="ECO:0008006" key="10">
    <source>
        <dbReference type="Google" id="ProtNLM"/>
    </source>
</evidence>
<evidence type="ECO:0000256" key="5">
    <source>
        <dbReference type="ARBA" id="ARBA00023136"/>
    </source>
</evidence>
<dbReference type="Pfam" id="PF00560">
    <property type="entry name" value="LRR_1"/>
    <property type="match status" value="2"/>
</dbReference>
<evidence type="ECO:0000256" key="2">
    <source>
        <dbReference type="ARBA" id="ARBA00004430"/>
    </source>
</evidence>
<keyword evidence="3" id="KW-0732">Signal</keyword>
<proteinExistence type="predicted"/>
<dbReference type="EMBL" id="GDKF01003510">
    <property type="protein sequence ID" value="JAT75112.1"/>
    <property type="molecule type" value="Transcribed_RNA"/>
</dbReference>
<evidence type="ECO:0000256" key="6">
    <source>
        <dbReference type="ARBA" id="ARBA00023180"/>
    </source>
</evidence>
<keyword evidence="4" id="KW-0677">Repeat</keyword>